<proteinExistence type="predicted"/>
<name>A0AAP7WDA4_BACMY</name>
<organism evidence="1 2">
    <name type="scientific">Bacillus mycoides</name>
    <dbReference type="NCBI Taxonomy" id="1405"/>
    <lineage>
        <taxon>Bacteria</taxon>
        <taxon>Bacillati</taxon>
        <taxon>Bacillota</taxon>
        <taxon>Bacilli</taxon>
        <taxon>Bacillales</taxon>
        <taxon>Bacillaceae</taxon>
        <taxon>Bacillus</taxon>
        <taxon>Bacillus cereus group</taxon>
    </lineage>
</organism>
<sequence length="41" mass="4914">MPFYMKKRGNNVTERLVDSSIVGFIINDNGYHYHCQWFFGK</sequence>
<gene>
    <name evidence="1" type="ORF">S3E15_02432</name>
</gene>
<dbReference type="KEGG" id="bww:bwei_3535"/>
<evidence type="ECO:0000313" key="1">
    <source>
        <dbReference type="EMBL" id="OSX95954.1"/>
    </source>
</evidence>
<dbReference type="EMBL" id="MRWU01000002">
    <property type="protein sequence ID" value="OSX95954.1"/>
    <property type="molecule type" value="Genomic_DNA"/>
</dbReference>
<reference evidence="1 2" key="1">
    <citation type="submission" date="2016-12" db="EMBL/GenBank/DDBJ databases">
        <title>Genome Sequences of Twelve Sporeforming Bacillus Species Isolated from Foods.</title>
        <authorList>
            <person name="De Jong A."/>
            <person name="Holsappel S."/>
            <person name="Kuipers O.P."/>
        </authorList>
    </citation>
    <scope>NUCLEOTIDE SEQUENCE [LARGE SCALE GENOMIC DNA]</scope>
    <source>
        <strain evidence="1 2">S3E15</strain>
    </source>
</reference>
<accession>A0AAP7WDA4</accession>
<evidence type="ECO:0000313" key="2">
    <source>
        <dbReference type="Proteomes" id="UP000194131"/>
    </source>
</evidence>
<dbReference type="Proteomes" id="UP000194131">
    <property type="component" value="Unassembled WGS sequence"/>
</dbReference>
<dbReference type="AlphaFoldDB" id="A0AAP7WDA4"/>
<comment type="caution">
    <text evidence="1">The sequence shown here is derived from an EMBL/GenBank/DDBJ whole genome shotgun (WGS) entry which is preliminary data.</text>
</comment>
<protein>
    <submittedName>
        <fullName evidence="1">Uncharacterized protein</fullName>
    </submittedName>
</protein>